<evidence type="ECO:0000313" key="7">
    <source>
        <dbReference type="Proteomes" id="UP000249723"/>
    </source>
</evidence>
<dbReference type="GO" id="GO:0005634">
    <property type="term" value="C:nucleus"/>
    <property type="evidence" value="ECO:0007669"/>
    <property type="project" value="TreeGrafter"/>
</dbReference>
<sequence>MLTRARTQPLVAPLTPPKATRSGSKRASPSTNVITPLATPRTPPPSARKRRKTDEAPPTAAPNNTMGSEPAAREEVSTVLLHPPLAFSFEEATAHLHSIDQRWGPVIQSLRCKPFQPSEAEDIFDPFRSLVSSIIGQQVSWLAARSILHKFQRVFFPTLPEKLERPQAGLETEEELRQRTSPFPTPQQVIDLPNRTETLRGAGLSGRKAEYVVELSERFVDGRLNAKELWSMDDEEEVERTLVACRGIGVWTAHMFQIFSMKRPNVIPVGDLGIQKALCKWYSSDPFTAPLLHPKKLSGADPSTPKPELESESTAALLSLPVIPASPSISAGRAPADGSNPFETPKKQPVKLEDAYPSPRATPLRALAAPITTPFVFPPTTSGLTPAILKMRLAGKKIKGAYLTPQEVRELCQPWEPYCSVAMWYLWAVLSDV</sequence>
<feature type="region of interest" description="Disordered" evidence="4">
    <location>
        <begin position="1"/>
        <end position="75"/>
    </location>
</feature>
<keyword evidence="7" id="KW-1185">Reference proteome</keyword>
<dbReference type="EMBL" id="FMWP01000138">
    <property type="protein sequence ID" value="SDA03839.1"/>
    <property type="molecule type" value="Genomic_DNA"/>
</dbReference>
<protein>
    <submittedName>
        <fullName evidence="6">BZ3500_MvSof-1268-A1-R1_Chr11-1g03264 protein</fullName>
    </submittedName>
</protein>
<dbReference type="InterPro" id="IPR051912">
    <property type="entry name" value="Alkylbase_DNA_Glycosylase/TA"/>
</dbReference>
<dbReference type="FunFam" id="1.10.340.30:FF:000004">
    <property type="entry name" value="DNA-3-methyladenine glycosylase II"/>
    <property type="match status" value="1"/>
</dbReference>
<dbReference type="OrthoDB" id="415889at2759"/>
<dbReference type="GO" id="GO:0008725">
    <property type="term" value="F:DNA-3-methyladenine glycosylase activity"/>
    <property type="evidence" value="ECO:0007669"/>
    <property type="project" value="TreeGrafter"/>
</dbReference>
<dbReference type="GO" id="GO:0006285">
    <property type="term" value="P:base-excision repair, AP site formation"/>
    <property type="evidence" value="ECO:0007669"/>
    <property type="project" value="TreeGrafter"/>
</dbReference>
<dbReference type="Gene3D" id="1.10.340.30">
    <property type="entry name" value="Hypothetical protein, domain 2"/>
    <property type="match status" value="1"/>
</dbReference>
<accession>A0A2X0LDI8</accession>
<comment type="similarity">
    <text evidence="1">Belongs to the alkylbase DNA glycosidase AlkA family.</text>
</comment>
<dbReference type="SUPFAM" id="SSF48150">
    <property type="entry name" value="DNA-glycosylase"/>
    <property type="match status" value="1"/>
</dbReference>
<dbReference type="AlphaFoldDB" id="A0A2X0LDI8"/>
<evidence type="ECO:0000256" key="2">
    <source>
        <dbReference type="ARBA" id="ARBA00022763"/>
    </source>
</evidence>
<dbReference type="GO" id="GO:0032131">
    <property type="term" value="F:alkylated DNA binding"/>
    <property type="evidence" value="ECO:0007669"/>
    <property type="project" value="TreeGrafter"/>
</dbReference>
<dbReference type="Pfam" id="PF00730">
    <property type="entry name" value="HhH-GPD"/>
    <property type="match status" value="1"/>
</dbReference>
<proteinExistence type="inferred from homology"/>
<feature type="compositionally biased region" description="Polar residues" evidence="4">
    <location>
        <begin position="21"/>
        <end position="34"/>
    </location>
</feature>
<feature type="region of interest" description="Disordered" evidence="4">
    <location>
        <begin position="329"/>
        <end position="354"/>
    </location>
</feature>
<evidence type="ECO:0000256" key="3">
    <source>
        <dbReference type="ARBA" id="ARBA00023204"/>
    </source>
</evidence>
<keyword evidence="2" id="KW-0227">DNA damage</keyword>
<name>A0A2X0LDI8_9BASI</name>
<reference evidence="7" key="1">
    <citation type="submission" date="2016-10" db="EMBL/GenBank/DDBJ databases">
        <authorList>
            <person name="Jeantristanb JTB J.-T."/>
            <person name="Ricardo R."/>
        </authorList>
    </citation>
    <scope>NUCLEOTIDE SEQUENCE [LARGE SCALE GENOMIC DNA]</scope>
</reference>
<dbReference type="PANTHER" id="PTHR43003">
    <property type="entry name" value="DNA-3-METHYLADENINE GLYCOSYLASE"/>
    <property type="match status" value="1"/>
</dbReference>
<dbReference type="GO" id="GO:0043916">
    <property type="term" value="F:DNA-7-methylguanine glycosylase activity"/>
    <property type="evidence" value="ECO:0007669"/>
    <property type="project" value="TreeGrafter"/>
</dbReference>
<dbReference type="Gene3D" id="1.10.1670.40">
    <property type="match status" value="2"/>
</dbReference>
<dbReference type="STRING" id="289078.A0A2X0LDI8"/>
<dbReference type="InterPro" id="IPR011257">
    <property type="entry name" value="DNA_glycosylase"/>
</dbReference>
<evidence type="ECO:0000256" key="4">
    <source>
        <dbReference type="SAM" id="MobiDB-lite"/>
    </source>
</evidence>
<dbReference type="GO" id="GO:0032993">
    <property type="term" value="C:protein-DNA complex"/>
    <property type="evidence" value="ECO:0007669"/>
    <property type="project" value="TreeGrafter"/>
</dbReference>
<dbReference type="GO" id="GO:0006307">
    <property type="term" value="P:DNA alkylation repair"/>
    <property type="evidence" value="ECO:0007669"/>
    <property type="project" value="TreeGrafter"/>
</dbReference>
<evidence type="ECO:0000313" key="6">
    <source>
        <dbReference type="EMBL" id="SDA03839.1"/>
    </source>
</evidence>
<dbReference type="PANTHER" id="PTHR43003:SF5">
    <property type="entry name" value="DNA-3-METHYLADENINE GLYCOSYLASE"/>
    <property type="match status" value="1"/>
</dbReference>
<keyword evidence="3" id="KW-0234">DNA repair</keyword>
<dbReference type="InterPro" id="IPR003265">
    <property type="entry name" value="HhH-GPD_domain"/>
</dbReference>
<evidence type="ECO:0000259" key="5">
    <source>
        <dbReference type="Pfam" id="PF00730"/>
    </source>
</evidence>
<gene>
    <name evidence="6" type="ORF">BZ3500_MVSOF-1268-A1-R1_CHR11-1G03264</name>
</gene>
<feature type="compositionally biased region" description="Basic and acidic residues" evidence="4">
    <location>
        <begin position="344"/>
        <end position="354"/>
    </location>
</feature>
<organism evidence="6 7">
    <name type="scientific">Microbotryum saponariae</name>
    <dbReference type="NCBI Taxonomy" id="289078"/>
    <lineage>
        <taxon>Eukaryota</taxon>
        <taxon>Fungi</taxon>
        <taxon>Dikarya</taxon>
        <taxon>Basidiomycota</taxon>
        <taxon>Pucciniomycotina</taxon>
        <taxon>Microbotryomycetes</taxon>
        <taxon>Microbotryales</taxon>
        <taxon>Microbotryaceae</taxon>
        <taxon>Microbotryum</taxon>
    </lineage>
</organism>
<evidence type="ECO:0000256" key="1">
    <source>
        <dbReference type="ARBA" id="ARBA00010817"/>
    </source>
</evidence>
<dbReference type="CDD" id="cd00056">
    <property type="entry name" value="ENDO3c"/>
    <property type="match status" value="1"/>
</dbReference>
<feature type="domain" description="HhH-GPD" evidence="5">
    <location>
        <begin position="131"/>
        <end position="287"/>
    </location>
</feature>
<dbReference type="Proteomes" id="UP000249723">
    <property type="component" value="Unassembled WGS sequence"/>
</dbReference>